<dbReference type="Proteomes" id="UP001499974">
    <property type="component" value="Unassembled WGS sequence"/>
</dbReference>
<name>A0ABP8XNW0_9ACTN</name>
<organism evidence="3 4">
    <name type="scientific">Nocardioides conyzicola</name>
    <dbReference type="NCBI Taxonomy" id="1651781"/>
    <lineage>
        <taxon>Bacteria</taxon>
        <taxon>Bacillati</taxon>
        <taxon>Actinomycetota</taxon>
        <taxon>Actinomycetes</taxon>
        <taxon>Propionibacteriales</taxon>
        <taxon>Nocardioidaceae</taxon>
        <taxon>Nocardioides</taxon>
    </lineage>
</organism>
<comment type="pathway">
    <text evidence="2">Carbohydrate biosynthesis; dTDP-L-rhamnose biosynthesis.</text>
</comment>
<dbReference type="SUPFAM" id="SSF51182">
    <property type="entry name" value="RmlC-like cupins"/>
    <property type="match status" value="1"/>
</dbReference>
<accession>A0ABP8XNW0</accession>
<comment type="catalytic activity">
    <reaction evidence="2">
        <text>dTDP-4-dehydro-6-deoxy-alpha-D-glucose = dTDP-4-dehydro-beta-L-rhamnose</text>
        <dbReference type="Rhea" id="RHEA:16969"/>
        <dbReference type="ChEBI" id="CHEBI:57649"/>
        <dbReference type="ChEBI" id="CHEBI:62830"/>
        <dbReference type="EC" id="5.1.3.13"/>
    </reaction>
</comment>
<dbReference type="CDD" id="cd00438">
    <property type="entry name" value="cupin_RmlC"/>
    <property type="match status" value="1"/>
</dbReference>
<dbReference type="Pfam" id="PF00908">
    <property type="entry name" value="dTDP_sugar_isom"/>
    <property type="match status" value="1"/>
</dbReference>
<protein>
    <recommendedName>
        <fullName evidence="2">dTDP-4-dehydrorhamnose 3,5-epimerase</fullName>
        <ecNumber evidence="2">5.1.3.13</ecNumber>
    </recommendedName>
    <alternativeName>
        <fullName evidence="2">Thymidine diphospho-4-keto-rhamnose 3,5-epimerase</fullName>
    </alternativeName>
</protein>
<sequence>MRTTVTDAGLPGVKVLDHEVFEDDRGFFYESHSQRTLRELGIDLRFVQDNHSRSRGGVVRGLHYQAPPSEQWRLVRCPVGEIFDVVVDLEVTSPTFGRWLGVTLSAQNRRQLLVPPTFAHGFAVVSDVAEVQYKCTQLHDGTAERALRYDDPLLAIAWPVSHPLTSVKDASAPTLRDYLDDPDFGPLWTARTEPATARS</sequence>
<comment type="subunit">
    <text evidence="2">Homodimer.</text>
</comment>
<evidence type="ECO:0000256" key="2">
    <source>
        <dbReference type="RuleBase" id="RU364069"/>
    </source>
</evidence>
<dbReference type="EC" id="5.1.3.13" evidence="2"/>
<dbReference type="PANTHER" id="PTHR21047">
    <property type="entry name" value="DTDP-6-DEOXY-D-GLUCOSE-3,5 EPIMERASE"/>
    <property type="match status" value="1"/>
</dbReference>
<dbReference type="InterPro" id="IPR014710">
    <property type="entry name" value="RmlC-like_jellyroll"/>
</dbReference>
<comment type="function">
    <text evidence="2">Catalyzes the epimerization of the C3' and C5'positions of dTDP-6-deoxy-D-xylo-4-hexulose, forming dTDP-6-deoxy-L-lyxo-4-hexulose.</text>
</comment>
<dbReference type="EMBL" id="BAABKM010000002">
    <property type="protein sequence ID" value="GAA4710724.1"/>
    <property type="molecule type" value="Genomic_DNA"/>
</dbReference>
<comment type="caution">
    <text evidence="3">The sequence shown here is derived from an EMBL/GenBank/DDBJ whole genome shotgun (WGS) entry which is preliminary data.</text>
</comment>
<evidence type="ECO:0000313" key="4">
    <source>
        <dbReference type="Proteomes" id="UP001499974"/>
    </source>
</evidence>
<dbReference type="RefSeq" id="WP_345522396.1">
    <property type="nucleotide sequence ID" value="NZ_BAABKM010000002.1"/>
</dbReference>
<gene>
    <name evidence="3" type="primary">rfbC</name>
    <name evidence="3" type="ORF">GCM10023349_32070</name>
</gene>
<keyword evidence="4" id="KW-1185">Reference proteome</keyword>
<evidence type="ECO:0000256" key="1">
    <source>
        <dbReference type="ARBA" id="ARBA00010154"/>
    </source>
</evidence>
<dbReference type="InterPro" id="IPR011051">
    <property type="entry name" value="RmlC_Cupin_sf"/>
</dbReference>
<dbReference type="PANTHER" id="PTHR21047:SF2">
    <property type="entry name" value="THYMIDINE DIPHOSPHO-4-KETO-RHAMNOSE 3,5-EPIMERASE"/>
    <property type="match status" value="1"/>
</dbReference>
<proteinExistence type="inferred from homology"/>
<dbReference type="InterPro" id="IPR000888">
    <property type="entry name" value="RmlC-like"/>
</dbReference>
<reference evidence="4" key="1">
    <citation type="journal article" date="2019" name="Int. J. Syst. Evol. Microbiol.">
        <title>The Global Catalogue of Microorganisms (GCM) 10K type strain sequencing project: providing services to taxonomists for standard genome sequencing and annotation.</title>
        <authorList>
            <consortium name="The Broad Institute Genomics Platform"/>
            <consortium name="The Broad Institute Genome Sequencing Center for Infectious Disease"/>
            <person name="Wu L."/>
            <person name="Ma J."/>
        </authorList>
    </citation>
    <scope>NUCLEOTIDE SEQUENCE [LARGE SCALE GENOMIC DNA]</scope>
    <source>
        <strain evidence="4">JCM 18531</strain>
    </source>
</reference>
<keyword evidence="2" id="KW-0413">Isomerase</keyword>
<evidence type="ECO:0000313" key="3">
    <source>
        <dbReference type="EMBL" id="GAA4710724.1"/>
    </source>
</evidence>
<dbReference type="NCBIfam" id="TIGR01221">
    <property type="entry name" value="rmlC"/>
    <property type="match status" value="1"/>
</dbReference>
<comment type="similarity">
    <text evidence="1 2">Belongs to the dTDP-4-dehydrorhamnose 3,5-epimerase family.</text>
</comment>
<dbReference type="Gene3D" id="2.60.120.10">
    <property type="entry name" value="Jelly Rolls"/>
    <property type="match status" value="1"/>
</dbReference>